<reference evidence="3 4" key="1">
    <citation type="journal article" date="2021" name="Elife">
        <title>Chloroplast acquisition without the gene transfer in kleptoplastic sea slugs, Plakobranchus ocellatus.</title>
        <authorList>
            <person name="Maeda T."/>
            <person name="Takahashi S."/>
            <person name="Yoshida T."/>
            <person name="Shimamura S."/>
            <person name="Takaki Y."/>
            <person name="Nagai Y."/>
            <person name="Toyoda A."/>
            <person name="Suzuki Y."/>
            <person name="Arimoto A."/>
            <person name="Ishii H."/>
            <person name="Satoh N."/>
            <person name="Nishiyama T."/>
            <person name="Hasebe M."/>
            <person name="Maruyama T."/>
            <person name="Minagawa J."/>
            <person name="Obokata J."/>
            <person name="Shigenobu S."/>
        </authorList>
    </citation>
    <scope>NUCLEOTIDE SEQUENCE [LARGE SCALE GENOMIC DNA]</scope>
</reference>
<dbReference type="GO" id="GO:0046983">
    <property type="term" value="F:protein dimerization activity"/>
    <property type="evidence" value="ECO:0007669"/>
    <property type="project" value="InterPro"/>
</dbReference>
<gene>
    <name evidence="3" type="ORF">ElyMa_005861500</name>
</gene>
<comment type="caution">
    <text evidence="3">The sequence shown here is derived from an EMBL/GenBank/DDBJ whole genome shotgun (WGS) entry which is preliminary data.</text>
</comment>
<dbReference type="InterPro" id="IPR008906">
    <property type="entry name" value="HATC_C_dom"/>
</dbReference>
<evidence type="ECO:0000256" key="1">
    <source>
        <dbReference type="SAM" id="MobiDB-lite"/>
    </source>
</evidence>
<sequence>MKRFLIQVTPESASEQTQAGSAHSKEPEPKAQKTRRYTSYNKSWESQFPWVTAHHSDVHKAFCSSCNSSISIAHGGKDDLRKHSVSVRHNENANAIKQAGNVGTFFKRANSTQDLDASVIKAEAIFVQTLAETNSSFASAEKWVSAFKTMFADSKVASKMKCGRSKSTALAIELAKLSQEDLLKALRTRPFTVSTDGSNDQGALKQFPLIVRTVIGGEVNSFLLSVPCITGSATGENIFNAVDSAFKTHNIPWDQCLALGCDNANVMTGDKKGVFGCMKARNSHLYLSGCCCHLVHIAAQKATAVLPIDIEQMLIDTFYYLEGSSLRQADFQQLQVFHDVKENKFLKHVSTRWLSLKKFVKPFAMVRKEATEINFTEDFCLKSDDDIIIADAAREFLEAAAMSSGEKMEFFCNVRRFFQEGLTYIKEKLPVEDDVLSHIEVTDVTSGDRTSSLRFLLDRFPSLLPQGITRSQMLLEYSAYLGLDPMDLPKSGRLDLIWQTIGQMKDEAGQLIAPNLAFMMQCVLAIPHSSAHCERIFSLVRQIKTDQRSCLNSTTLEALLILKTSGRKELCPESLKRLKGAYSQSLRE</sequence>
<feature type="region of interest" description="Disordered" evidence="1">
    <location>
        <begin position="1"/>
        <end position="37"/>
    </location>
</feature>
<accession>A0AAV4FZZ5</accession>
<dbReference type="EMBL" id="BMAT01011784">
    <property type="protein sequence ID" value="GFR78928.1"/>
    <property type="molecule type" value="Genomic_DNA"/>
</dbReference>
<organism evidence="3 4">
    <name type="scientific">Elysia marginata</name>
    <dbReference type="NCBI Taxonomy" id="1093978"/>
    <lineage>
        <taxon>Eukaryota</taxon>
        <taxon>Metazoa</taxon>
        <taxon>Spiralia</taxon>
        <taxon>Lophotrochozoa</taxon>
        <taxon>Mollusca</taxon>
        <taxon>Gastropoda</taxon>
        <taxon>Heterobranchia</taxon>
        <taxon>Euthyneura</taxon>
        <taxon>Panpulmonata</taxon>
        <taxon>Sacoglossa</taxon>
        <taxon>Placobranchoidea</taxon>
        <taxon>Plakobranchidae</taxon>
        <taxon>Elysia</taxon>
    </lineage>
</organism>
<feature type="domain" description="HAT C-terminal dimerisation" evidence="2">
    <location>
        <begin position="513"/>
        <end position="563"/>
    </location>
</feature>
<dbReference type="PANTHER" id="PTHR37162">
    <property type="entry name" value="HAT FAMILY DIMERISATION DOMAINCONTAINING PROTEIN-RELATED"/>
    <property type="match status" value="1"/>
</dbReference>
<evidence type="ECO:0000313" key="3">
    <source>
        <dbReference type="EMBL" id="GFR78928.1"/>
    </source>
</evidence>
<dbReference type="SUPFAM" id="SSF53098">
    <property type="entry name" value="Ribonuclease H-like"/>
    <property type="match status" value="1"/>
</dbReference>
<dbReference type="InterPro" id="IPR012337">
    <property type="entry name" value="RNaseH-like_sf"/>
</dbReference>
<dbReference type="AlphaFoldDB" id="A0AAV4FZZ5"/>
<protein>
    <submittedName>
        <fullName evidence="3">Connexin 27.5</fullName>
    </submittedName>
</protein>
<dbReference type="PANTHER" id="PTHR37162:SF10">
    <property type="entry name" value="DUF4371 DOMAIN-CONTAINING PROTEIN"/>
    <property type="match status" value="1"/>
</dbReference>
<evidence type="ECO:0000259" key="2">
    <source>
        <dbReference type="Pfam" id="PF05699"/>
    </source>
</evidence>
<proteinExistence type="predicted"/>
<name>A0AAV4FZZ5_9GAST</name>
<feature type="compositionally biased region" description="Polar residues" evidence="1">
    <location>
        <begin position="9"/>
        <end position="21"/>
    </location>
</feature>
<dbReference type="Proteomes" id="UP000762676">
    <property type="component" value="Unassembled WGS sequence"/>
</dbReference>
<dbReference type="Pfam" id="PF05699">
    <property type="entry name" value="Dimer_Tnp_hAT"/>
    <property type="match status" value="1"/>
</dbReference>
<evidence type="ECO:0000313" key="4">
    <source>
        <dbReference type="Proteomes" id="UP000762676"/>
    </source>
</evidence>
<keyword evidence="4" id="KW-1185">Reference proteome</keyword>